<sequence>MNPLIFLLLSLLHPTHSQPQGTNKPRRSQPTNQPTNHRRRVGRPRPVLLRERPAPHHRVPPCVRVVGAADRADAFASTRDDTRVPTSPERDEEAEKAKKPPRSHAALPPRPGQLAEK</sequence>
<feature type="compositionally biased region" description="Polar residues" evidence="1">
    <location>
        <begin position="15"/>
        <end position="35"/>
    </location>
</feature>
<evidence type="ECO:0000313" key="3">
    <source>
        <dbReference type="EnsemblPlants" id="ORUFI09G19500.1"/>
    </source>
</evidence>
<accession>A0A0E0QUH1</accession>
<reference evidence="3" key="2">
    <citation type="submission" date="2015-06" db="UniProtKB">
        <authorList>
            <consortium name="EnsemblPlants"/>
        </authorList>
    </citation>
    <scope>IDENTIFICATION</scope>
</reference>
<feature type="compositionally biased region" description="Low complexity" evidence="1">
    <location>
        <begin position="60"/>
        <end position="69"/>
    </location>
</feature>
<organism evidence="3 4">
    <name type="scientific">Oryza rufipogon</name>
    <name type="common">Brownbeard rice</name>
    <name type="synonym">Asian wild rice</name>
    <dbReference type="NCBI Taxonomy" id="4529"/>
    <lineage>
        <taxon>Eukaryota</taxon>
        <taxon>Viridiplantae</taxon>
        <taxon>Streptophyta</taxon>
        <taxon>Embryophyta</taxon>
        <taxon>Tracheophyta</taxon>
        <taxon>Spermatophyta</taxon>
        <taxon>Magnoliopsida</taxon>
        <taxon>Liliopsida</taxon>
        <taxon>Poales</taxon>
        <taxon>Poaceae</taxon>
        <taxon>BOP clade</taxon>
        <taxon>Oryzoideae</taxon>
        <taxon>Oryzeae</taxon>
        <taxon>Oryzinae</taxon>
        <taxon>Oryza</taxon>
    </lineage>
</organism>
<reference evidence="4" key="1">
    <citation type="submission" date="2013-06" db="EMBL/GenBank/DDBJ databases">
        <authorList>
            <person name="Zhao Q."/>
        </authorList>
    </citation>
    <scope>NUCLEOTIDE SEQUENCE</scope>
    <source>
        <strain evidence="4">cv. W1943</strain>
    </source>
</reference>
<evidence type="ECO:0000313" key="4">
    <source>
        <dbReference type="Proteomes" id="UP000008022"/>
    </source>
</evidence>
<keyword evidence="2" id="KW-0732">Signal</keyword>
<dbReference type="HOGENOM" id="CLU_2088790_0_0_1"/>
<evidence type="ECO:0000256" key="1">
    <source>
        <dbReference type="SAM" id="MobiDB-lite"/>
    </source>
</evidence>
<evidence type="ECO:0000256" key="2">
    <source>
        <dbReference type="SAM" id="SignalP"/>
    </source>
</evidence>
<feature type="signal peptide" evidence="2">
    <location>
        <begin position="1"/>
        <end position="17"/>
    </location>
</feature>
<dbReference type="EnsemblPlants" id="ORUFI09G19500.1">
    <property type="protein sequence ID" value="ORUFI09G19500.1"/>
    <property type="gene ID" value="ORUFI09G19500"/>
</dbReference>
<proteinExistence type="predicted"/>
<protein>
    <recommendedName>
        <fullName evidence="5">Secreted protein</fullName>
    </recommendedName>
</protein>
<evidence type="ECO:0008006" key="5">
    <source>
        <dbReference type="Google" id="ProtNLM"/>
    </source>
</evidence>
<name>A0A0E0QUH1_ORYRU</name>
<feature type="compositionally biased region" description="Basic and acidic residues" evidence="1">
    <location>
        <begin position="70"/>
        <end position="83"/>
    </location>
</feature>
<dbReference type="AlphaFoldDB" id="A0A0E0QUH1"/>
<feature type="chain" id="PRO_5002371791" description="Secreted protein" evidence="2">
    <location>
        <begin position="18"/>
        <end position="117"/>
    </location>
</feature>
<dbReference type="Proteomes" id="UP000008022">
    <property type="component" value="Unassembled WGS sequence"/>
</dbReference>
<feature type="region of interest" description="Disordered" evidence="1">
    <location>
        <begin position="15"/>
        <end position="117"/>
    </location>
</feature>
<dbReference type="Gramene" id="ORUFI09G19500.1">
    <property type="protein sequence ID" value="ORUFI09G19500.1"/>
    <property type="gene ID" value="ORUFI09G19500"/>
</dbReference>
<keyword evidence="4" id="KW-1185">Reference proteome</keyword>